<dbReference type="GO" id="GO:0042826">
    <property type="term" value="F:histone deacetylase binding"/>
    <property type="evidence" value="ECO:0007669"/>
    <property type="project" value="TreeGrafter"/>
</dbReference>
<dbReference type="InterPro" id="IPR035170">
    <property type="entry name" value="MTA1_R1"/>
</dbReference>
<accession>B4N9Z6</accession>
<dbReference type="GO" id="GO:0003682">
    <property type="term" value="F:chromatin binding"/>
    <property type="evidence" value="ECO:0007669"/>
    <property type="project" value="InterPro"/>
</dbReference>
<evidence type="ECO:0000256" key="11">
    <source>
        <dbReference type="ARBA" id="ARBA00065659"/>
    </source>
</evidence>
<protein>
    <recommendedName>
        <fullName evidence="12">Metastasis-associated protein MTA3</fullName>
    </recommendedName>
</protein>
<evidence type="ECO:0000256" key="12">
    <source>
        <dbReference type="ARBA" id="ARBA00071581"/>
    </source>
</evidence>
<evidence type="ECO:0000259" key="16">
    <source>
        <dbReference type="PROSITE" id="PS50114"/>
    </source>
</evidence>
<comment type="subcellular location">
    <subcellularLocation>
        <location evidence="2">Cytoplasm</location>
    </subcellularLocation>
    <subcellularLocation>
        <location evidence="1">Nucleus</location>
    </subcellularLocation>
</comment>
<dbReference type="GO" id="GO:0016581">
    <property type="term" value="C:NuRD complex"/>
    <property type="evidence" value="ECO:0007669"/>
    <property type="project" value="EnsemblMetazoa"/>
</dbReference>
<evidence type="ECO:0000313" key="22">
    <source>
        <dbReference type="Proteomes" id="UP000007798"/>
    </source>
</evidence>
<dbReference type="FunFam" id="2.30.30.490:FF:000022">
    <property type="entry name" value="Blast:Metastasis-associated protein MTA3"/>
    <property type="match status" value="1"/>
</dbReference>
<dbReference type="HOGENOM" id="CLU_006585_1_0_1"/>
<dbReference type="PROSITE" id="PS51293">
    <property type="entry name" value="SANT"/>
    <property type="match status" value="1"/>
</dbReference>
<dbReference type="InterPro" id="IPR001025">
    <property type="entry name" value="BAH_dom"/>
</dbReference>
<keyword evidence="22" id="KW-1185">Reference proteome</keyword>
<feature type="domain" description="BAH" evidence="18">
    <location>
        <begin position="4"/>
        <end position="239"/>
    </location>
</feature>
<evidence type="ECO:0000256" key="1">
    <source>
        <dbReference type="ARBA" id="ARBA00004123"/>
    </source>
</evidence>
<dbReference type="Proteomes" id="UP000007798">
    <property type="component" value="Unassembled WGS sequence"/>
</dbReference>
<feature type="region of interest" description="Disordered" evidence="15">
    <location>
        <begin position="105"/>
        <end position="168"/>
    </location>
</feature>
<evidence type="ECO:0000256" key="13">
    <source>
        <dbReference type="ARBA" id="ARBA00093454"/>
    </source>
</evidence>
<comment type="similarity">
    <text evidence="13">Belongs to the metastasis-associated protein family.</text>
</comment>
<proteinExistence type="inferred from homology"/>
<dbReference type="EMBL" id="CH964232">
    <property type="protein sequence ID" value="EDW81751.1"/>
    <property type="molecule type" value="Genomic_DNA"/>
</dbReference>
<dbReference type="GO" id="GO:0003713">
    <property type="term" value="F:transcription coactivator activity"/>
    <property type="evidence" value="ECO:0007669"/>
    <property type="project" value="TreeGrafter"/>
</dbReference>
<dbReference type="eggNOG" id="KOG3554">
    <property type="taxonomic scope" value="Eukaryota"/>
</dbReference>
<dbReference type="SUPFAM" id="SSF46689">
    <property type="entry name" value="Homeodomain-like"/>
    <property type="match status" value="1"/>
</dbReference>
<dbReference type="InterPro" id="IPR000949">
    <property type="entry name" value="ELM2_dom"/>
</dbReference>
<evidence type="ECO:0000256" key="4">
    <source>
        <dbReference type="ARBA" id="ARBA00022553"/>
    </source>
</evidence>
<organism evidence="21 22">
    <name type="scientific">Drosophila willistoni</name>
    <name type="common">Fruit fly</name>
    <dbReference type="NCBI Taxonomy" id="7260"/>
    <lineage>
        <taxon>Eukaryota</taxon>
        <taxon>Metazoa</taxon>
        <taxon>Ecdysozoa</taxon>
        <taxon>Arthropoda</taxon>
        <taxon>Hexapoda</taxon>
        <taxon>Insecta</taxon>
        <taxon>Pterygota</taxon>
        <taxon>Neoptera</taxon>
        <taxon>Endopterygota</taxon>
        <taxon>Diptera</taxon>
        <taxon>Brachycera</taxon>
        <taxon>Muscomorpha</taxon>
        <taxon>Ephydroidea</taxon>
        <taxon>Drosophilidae</taxon>
        <taxon>Drosophila</taxon>
        <taxon>Sophophora</taxon>
    </lineage>
</organism>
<dbReference type="OrthoDB" id="2193595at2759"/>
<keyword evidence="7" id="KW-0862">Zinc</keyword>
<evidence type="ECO:0000256" key="15">
    <source>
        <dbReference type="SAM" id="MobiDB-lite"/>
    </source>
</evidence>
<evidence type="ECO:0000313" key="21">
    <source>
        <dbReference type="EMBL" id="EDW81751.1"/>
    </source>
</evidence>
<keyword evidence="6 14" id="KW-0863">Zinc-finger</keyword>
<keyword evidence="9" id="KW-0539">Nucleus</keyword>
<evidence type="ECO:0000256" key="2">
    <source>
        <dbReference type="ARBA" id="ARBA00004496"/>
    </source>
</evidence>
<evidence type="ECO:0000256" key="5">
    <source>
        <dbReference type="ARBA" id="ARBA00022723"/>
    </source>
</evidence>
<keyword evidence="5" id="KW-0479">Metal-binding</keyword>
<feature type="domain" description="GATA-type" evidence="16">
    <location>
        <begin position="468"/>
        <end position="498"/>
    </location>
</feature>
<dbReference type="FunFam" id="1.10.10.60:FF:000012">
    <property type="entry name" value="Metastasis-associated 1 family, member 3"/>
    <property type="match status" value="1"/>
</dbReference>
<keyword evidence="3" id="KW-0963">Cytoplasm</keyword>
<evidence type="ECO:0000256" key="6">
    <source>
        <dbReference type="ARBA" id="ARBA00022771"/>
    </source>
</evidence>
<dbReference type="STRING" id="7260.B4N9Z6"/>
<dbReference type="InterPro" id="IPR013087">
    <property type="entry name" value="Znf_C2H2_type"/>
</dbReference>
<feature type="compositionally biased region" description="Low complexity" evidence="15">
    <location>
        <begin position="113"/>
        <end position="151"/>
    </location>
</feature>
<dbReference type="PhylomeDB" id="B4N9Z6"/>
<dbReference type="Gene3D" id="2.30.30.490">
    <property type="match status" value="2"/>
</dbReference>
<dbReference type="InterPro" id="IPR001005">
    <property type="entry name" value="SANT/Myb"/>
</dbReference>
<evidence type="ECO:0000256" key="3">
    <source>
        <dbReference type="ARBA" id="ARBA00022490"/>
    </source>
</evidence>
<dbReference type="CDD" id="cd04709">
    <property type="entry name" value="BAH_MTA"/>
    <property type="match status" value="1"/>
</dbReference>
<dbReference type="AlphaFoldDB" id="B4N9Z6"/>
<dbReference type="SMART" id="SM01189">
    <property type="entry name" value="ELM2"/>
    <property type="match status" value="1"/>
</dbReference>
<feature type="region of interest" description="Disordered" evidence="15">
    <location>
        <begin position="768"/>
        <end position="789"/>
    </location>
</feature>
<dbReference type="SMR" id="B4N9Z6"/>
<dbReference type="Pfam" id="PF00249">
    <property type="entry name" value="Myb_DNA-binding"/>
    <property type="match status" value="1"/>
</dbReference>
<evidence type="ECO:0000256" key="8">
    <source>
        <dbReference type="ARBA" id="ARBA00023125"/>
    </source>
</evidence>
<dbReference type="GO" id="GO:0005737">
    <property type="term" value="C:cytoplasm"/>
    <property type="evidence" value="ECO:0007669"/>
    <property type="project" value="UniProtKB-SubCell"/>
</dbReference>
<dbReference type="PROSITE" id="PS51038">
    <property type="entry name" value="BAH"/>
    <property type="match status" value="1"/>
</dbReference>
<feature type="domain" description="SANT" evidence="20">
    <location>
        <begin position="358"/>
        <end position="410"/>
    </location>
</feature>
<dbReference type="Pfam" id="PF01448">
    <property type="entry name" value="ELM2"/>
    <property type="match status" value="1"/>
</dbReference>
<dbReference type="GO" id="GO:0008270">
    <property type="term" value="F:zinc ion binding"/>
    <property type="evidence" value="ECO:0007669"/>
    <property type="project" value="UniProtKB-KW"/>
</dbReference>
<comment type="subunit">
    <text evidence="11">Component of the nucleosome remodeling and deacetylase (NuRD) repressor complex, composed of core proteins MTA1, MTA2, MTA3, RBBP4, RBBP7, HDAC1, HDAC2, MBD2, MBD3, and peripherally associated proteins CDK2AP1, CDK2AP2, GATAD2A, GATAD2B, CHD3, CHD4 and CHD5. The exact stoichiometry of the NuRD complex is unknown, and some subunits such as MBD2 and MBD3, GATAD2A and GATAD2B, and CHD3, CHD4 and CHD5 define mutually exclusive NuRD complexes. Interacts with BCL6. Interacts with NACC2. Interacts with PWWP2B.</text>
</comment>
<dbReference type="InterPro" id="IPR040138">
    <property type="entry name" value="MIER/MTA"/>
</dbReference>
<evidence type="ECO:0000259" key="18">
    <source>
        <dbReference type="PROSITE" id="PS51038"/>
    </source>
</evidence>
<reference evidence="21 22" key="1">
    <citation type="journal article" date="2007" name="Nature">
        <title>Evolution of genes and genomes on the Drosophila phylogeny.</title>
        <authorList>
            <consortium name="Drosophila 12 Genomes Consortium"/>
            <person name="Clark A.G."/>
            <person name="Eisen M.B."/>
            <person name="Smith D.R."/>
            <person name="Bergman C.M."/>
            <person name="Oliver B."/>
            <person name="Markow T.A."/>
            <person name="Kaufman T.C."/>
            <person name="Kellis M."/>
            <person name="Gelbart W."/>
            <person name="Iyer V.N."/>
            <person name="Pollard D.A."/>
            <person name="Sackton T.B."/>
            <person name="Larracuente A.M."/>
            <person name="Singh N.D."/>
            <person name="Abad J.P."/>
            <person name="Abt D.N."/>
            <person name="Adryan B."/>
            <person name="Aguade M."/>
            <person name="Akashi H."/>
            <person name="Anderson W.W."/>
            <person name="Aquadro C.F."/>
            <person name="Ardell D.H."/>
            <person name="Arguello R."/>
            <person name="Artieri C.G."/>
            <person name="Barbash D.A."/>
            <person name="Barker D."/>
            <person name="Barsanti P."/>
            <person name="Batterham P."/>
            <person name="Batzoglou S."/>
            <person name="Begun D."/>
            <person name="Bhutkar A."/>
            <person name="Blanco E."/>
            <person name="Bosak S.A."/>
            <person name="Bradley R.K."/>
            <person name="Brand A.D."/>
            <person name="Brent M.R."/>
            <person name="Brooks A.N."/>
            <person name="Brown R.H."/>
            <person name="Butlin R.K."/>
            <person name="Caggese C."/>
            <person name="Calvi B.R."/>
            <person name="Bernardo de Carvalho A."/>
            <person name="Caspi A."/>
            <person name="Castrezana S."/>
            <person name="Celniker S.E."/>
            <person name="Chang J.L."/>
            <person name="Chapple C."/>
            <person name="Chatterji S."/>
            <person name="Chinwalla A."/>
            <person name="Civetta A."/>
            <person name="Clifton S.W."/>
            <person name="Comeron J.M."/>
            <person name="Costello J.C."/>
            <person name="Coyne J.A."/>
            <person name="Daub J."/>
            <person name="David R.G."/>
            <person name="Delcher A.L."/>
            <person name="Delehaunty K."/>
            <person name="Do C.B."/>
            <person name="Ebling H."/>
            <person name="Edwards K."/>
            <person name="Eickbush T."/>
            <person name="Evans J.D."/>
            <person name="Filipski A."/>
            <person name="Findeiss S."/>
            <person name="Freyhult E."/>
            <person name="Fulton L."/>
            <person name="Fulton R."/>
            <person name="Garcia A.C."/>
            <person name="Gardiner A."/>
            <person name="Garfield D.A."/>
            <person name="Garvin B.E."/>
            <person name="Gibson G."/>
            <person name="Gilbert D."/>
            <person name="Gnerre S."/>
            <person name="Godfrey J."/>
            <person name="Good R."/>
            <person name="Gotea V."/>
            <person name="Gravely B."/>
            <person name="Greenberg A.J."/>
            <person name="Griffiths-Jones S."/>
            <person name="Gross S."/>
            <person name="Guigo R."/>
            <person name="Gustafson E.A."/>
            <person name="Haerty W."/>
            <person name="Hahn M.W."/>
            <person name="Halligan D.L."/>
            <person name="Halpern A.L."/>
            <person name="Halter G.M."/>
            <person name="Han M.V."/>
            <person name="Heger A."/>
            <person name="Hillier L."/>
            <person name="Hinrichs A.S."/>
            <person name="Holmes I."/>
            <person name="Hoskins R.A."/>
            <person name="Hubisz M.J."/>
            <person name="Hultmark D."/>
            <person name="Huntley M.A."/>
            <person name="Jaffe D.B."/>
            <person name="Jagadeeshan S."/>
            <person name="Jeck W.R."/>
            <person name="Johnson J."/>
            <person name="Jones C.D."/>
            <person name="Jordan W.C."/>
            <person name="Karpen G.H."/>
            <person name="Kataoka E."/>
            <person name="Keightley P.D."/>
            <person name="Kheradpour P."/>
            <person name="Kirkness E.F."/>
            <person name="Koerich L.B."/>
            <person name="Kristiansen K."/>
            <person name="Kudrna D."/>
            <person name="Kulathinal R.J."/>
            <person name="Kumar S."/>
            <person name="Kwok R."/>
            <person name="Lander E."/>
            <person name="Langley C.H."/>
            <person name="Lapoint R."/>
            <person name="Lazzaro B.P."/>
            <person name="Lee S.J."/>
            <person name="Levesque L."/>
            <person name="Li R."/>
            <person name="Lin C.F."/>
            <person name="Lin M.F."/>
            <person name="Lindblad-Toh K."/>
            <person name="Llopart A."/>
            <person name="Long M."/>
            <person name="Low L."/>
            <person name="Lozovsky E."/>
            <person name="Lu J."/>
            <person name="Luo M."/>
            <person name="Machado C.A."/>
            <person name="Makalowski W."/>
            <person name="Marzo M."/>
            <person name="Matsuda M."/>
            <person name="Matzkin L."/>
            <person name="McAllister B."/>
            <person name="McBride C.S."/>
            <person name="McKernan B."/>
            <person name="McKernan K."/>
            <person name="Mendez-Lago M."/>
            <person name="Minx P."/>
            <person name="Mollenhauer M.U."/>
            <person name="Montooth K."/>
            <person name="Mount S.M."/>
            <person name="Mu X."/>
            <person name="Myers E."/>
            <person name="Negre B."/>
            <person name="Newfeld S."/>
            <person name="Nielsen R."/>
            <person name="Noor M.A."/>
            <person name="O'Grady P."/>
            <person name="Pachter L."/>
            <person name="Papaceit M."/>
            <person name="Parisi M.J."/>
            <person name="Parisi M."/>
            <person name="Parts L."/>
            <person name="Pedersen J.S."/>
            <person name="Pesole G."/>
            <person name="Phillippy A.M."/>
            <person name="Ponting C.P."/>
            <person name="Pop M."/>
            <person name="Porcelli D."/>
            <person name="Powell J.R."/>
            <person name="Prohaska S."/>
            <person name="Pruitt K."/>
            <person name="Puig M."/>
            <person name="Quesneville H."/>
            <person name="Ram K.R."/>
            <person name="Rand D."/>
            <person name="Rasmussen M.D."/>
            <person name="Reed L.K."/>
            <person name="Reenan R."/>
            <person name="Reily A."/>
            <person name="Remington K.A."/>
            <person name="Rieger T.T."/>
            <person name="Ritchie M.G."/>
            <person name="Robin C."/>
            <person name="Rogers Y.H."/>
            <person name="Rohde C."/>
            <person name="Rozas J."/>
            <person name="Rubenfield M.J."/>
            <person name="Ruiz A."/>
            <person name="Russo S."/>
            <person name="Salzberg S.L."/>
            <person name="Sanchez-Gracia A."/>
            <person name="Saranga D.J."/>
            <person name="Sato H."/>
            <person name="Schaeffer S.W."/>
            <person name="Schatz M.C."/>
            <person name="Schlenke T."/>
            <person name="Schwartz R."/>
            <person name="Segarra C."/>
            <person name="Singh R.S."/>
            <person name="Sirot L."/>
            <person name="Sirota M."/>
            <person name="Sisneros N.B."/>
            <person name="Smith C.D."/>
            <person name="Smith T.F."/>
            <person name="Spieth J."/>
            <person name="Stage D.E."/>
            <person name="Stark A."/>
            <person name="Stephan W."/>
            <person name="Strausberg R.L."/>
            <person name="Strempel S."/>
            <person name="Sturgill D."/>
            <person name="Sutton G."/>
            <person name="Sutton G.G."/>
            <person name="Tao W."/>
            <person name="Teichmann S."/>
            <person name="Tobari Y.N."/>
            <person name="Tomimura Y."/>
            <person name="Tsolas J.M."/>
            <person name="Valente V.L."/>
            <person name="Venter E."/>
            <person name="Venter J.C."/>
            <person name="Vicario S."/>
            <person name="Vieira F.G."/>
            <person name="Vilella A.J."/>
            <person name="Villasante A."/>
            <person name="Walenz B."/>
            <person name="Wang J."/>
            <person name="Wasserman M."/>
            <person name="Watts T."/>
            <person name="Wilson D."/>
            <person name="Wilson R.K."/>
            <person name="Wing R.A."/>
            <person name="Wolfner M.F."/>
            <person name="Wong A."/>
            <person name="Wong G.K."/>
            <person name="Wu C.I."/>
            <person name="Wu G."/>
            <person name="Yamamoto D."/>
            <person name="Yang H.P."/>
            <person name="Yang S.P."/>
            <person name="Yorke J.A."/>
            <person name="Yoshida K."/>
            <person name="Zdobnov E."/>
            <person name="Zhang P."/>
            <person name="Zhang Y."/>
            <person name="Zimin A.V."/>
            <person name="Baldwin J."/>
            <person name="Abdouelleil A."/>
            <person name="Abdulkadir J."/>
            <person name="Abebe A."/>
            <person name="Abera B."/>
            <person name="Abreu J."/>
            <person name="Acer S.C."/>
            <person name="Aftuck L."/>
            <person name="Alexander A."/>
            <person name="An P."/>
            <person name="Anderson E."/>
            <person name="Anderson S."/>
            <person name="Arachi H."/>
            <person name="Azer M."/>
            <person name="Bachantsang P."/>
            <person name="Barry A."/>
            <person name="Bayul T."/>
            <person name="Berlin A."/>
            <person name="Bessette D."/>
            <person name="Bloom T."/>
            <person name="Blye J."/>
            <person name="Boguslavskiy L."/>
            <person name="Bonnet C."/>
            <person name="Boukhgalter B."/>
            <person name="Bourzgui I."/>
            <person name="Brown A."/>
            <person name="Cahill P."/>
            <person name="Channer S."/>
            <person name="Cheshatsang Y."/>
            <person name="Chuda L."/>
            <person name="Citroen M."/>
            <person name="Collymore A."/>
            <person name="Cooke P."/>
            <person name="Costello M."/>
            <person name="D'Aco K."/>
            <person name="Daza R."/>
            <person name="De Haan G."/>
            <person name="DeGray S."/>
            <person name="DeMaso C."/>
            <person name="Dhargay N."/>
            <person name="Dooley K."/>
            <person name="Dooley E."/>
            <person name="Doricent M."/>
            <person name="Dorje P."/>
            <person name="Dorjee K."/>
            <person name="Dupes A."/>
            <person name="Elong R."/>
            <person name="Falk J."/>
            <person name="Farina A."/>
            <person name="Faro S."/>
            <person name="Ferguson D."/>
            <person name="Fisher S."/>
            <person name="Foley C.D."/>
            <person name="Franke A."/>
            <person name="Friedrich D."/>
            <person name="Gadbois L."/>
            <person name="Gearin G."/>
            <person name="Gearin C.R."/>
            <person name="Giannoukos G."/>
            <person name="Goode T."/>
            <person name="Graham J."/>
            <person name="Grandbois E."/>
            <person name="Grewal S."/>
            <person name="Gyaltsen K."/>
            <person name="Hafez N."/>
            <person name="Hagos B."/>
            <person name="Hall J."/>
            <person name="Henson C."/>
            <person name="Hollinger A."/>
            <person name="Honan T."/>
            <person name="Huard M.D."/>
            <person name="Hughes L."/>
            <person name="Hurhula B."/>
            <person name="Husby M.E."/>
            <person name="Kamat A."/>
            <person name="Kanga B."/>
            <person name="Kashin S."/>
            <person name="Khazanovich D."/>
            <person name="Kisner P."/>
            <person name="Lance K."/>
            <person name="Lara M."/>
            <person name="Lee W."/>
            <person name="Lennon N."/>
            <person name="Letendre F."/>
            <person name="LeVine R."/>
            <person name="Lipovsky A."/>
            <person name="Liu X."/>
            <person name="Liu J."/>
            <person name="Liu S."/>
            <person name="Lokyitsang T."/>
            <person name="Lokyitsang Y."/>
            <person name="Lubonja R."/>
            <person name="Lui A."/>
            <person name="MacDonald P."/>
            <person name="Magnisalis V."/>
            <person name="Maru K."/>
            <person name="Matthews C."/>
            <person name="McCusker W."/>
            <person name="McDonough S."/>
            <person name="Mehta T."/>
            <person name="Meldrim J."/>
            <person name="Meneus L."/>
            <person name="Mihai O."/>
            <person name="Mihalev A."/>
            <person name="Mihova T."/>
            <person name="Mittelman R."/>
            <person name="Mlenga V."/>
            <person name="Montmayeur A."/>
            <person name="Mulrain L."/>
            <person name="Navidi A."/>
            <person name="Naylor J."/>
            <person name="Negash T."/>
            <person name="Nguyen T."/>
            <person name="Nguyen N."/>
            <person name="Nicol R."/>
            <person name="Norbu C."/>
            <person name="Norbu N."/>
            <person name="Novod N."/>
            <person name="O'Neill B."/>
            <person name="Osman S."/>
            <person name="Markiewicz E."/>
            <person name="Oyono O.L."/>
            <person name="Patti C."/>
            <person name="Phunkhang P."/>
            <person name="Pierre F."/>
            <person name="Priest M."/>
            <person name="Raghuraman S."/>
            <person name="Rege F."/>
            <person name="Reyes R."/>
            <person name="Rise C."/>
            <person name="Rogov P."/>
            <person name="Ross K."/>
            <person name="Ryan E."/>
            <person name="Settipalli S."/>
            <person name="Shea T."/>
            <person name="Sherpa N."/>
            <person name="Shi L."/>
            <person name="Shih D."/>
            <person name="Sparrow T."/>
            <person name="Spaulding J."/>
            <person name="Stalker J."/>
            <person name="Stange-Thomann N."/>
            <person name="Stavropoulos S."/>
            <person name="Stone C."/>
            <person name="Strader C."/>
            <person name="Tesfaye S."/>
            <person name="Thomson T."/>
            <person name="Thoulutsang Y."/>
            <person name="Thoulutsang D."/>
            <person name="Topham K."/>
            <person name="Topping I."/>
            <person name="Tsamla T."/>
            <person name="Vassiliev H."/>
            <person name="Vo A."/>
            <person name="Wangchuk T."/>
            <person name="Wangdi T."/>
            <person name="Weiand M."/>
            <person name="Wilkinson J."/>
            <person name="Wilson A."/>
            <person name="Yadav S."/>
            <person name="Young G."/>
            <person name="Yu Q."/>
            <person name="Zembek L."/>
            <person name="Zhong D."/>
            <person name="Zimmer A."/>
            <person name="Zwirko Z."/>
            <person name="Jaffe D.B."/>
            <person name="Alvarez P."/>
            <person name="Brockman W."/>
            <person name="Butler J."/>
            <person name="Chin C."/>
            <person name="Gnerre S."/>
            <person name="Grabherr M."/>
            <person name="Kleber M."/>
            <person name="Mauceli E."/>
            <person name="MacCallum I."/>
        </authorList>
    </citation>
    <scope>NUCLEOTIDE SEQUENCE [LARGE SCALE GENOMIC DNA]</scope>
    <source>
        <strain evidence="22">Tucson 14030-0811.24</strain>
    </source>
</reference>
<feature type="domain" description="ELM2" evidence="19">
    <location>
        <begin position="240"/>
        <end position="351"/>
    </location>
</feature>
<feature type="domain" description="C2H2-type" evidence="17">
    <location>
        <begin position="567"/>
        <end position="592"/>
    </location>
</feature>
<dbReference type="PANTHER" id="PTHR10865:SF29">
    <property type="entry name" value="METASTASIS ASSOCIATED 1-LIKE, ISOFORM D"/>
    <property type="match status" value="1"/>
</dbReference>
<dbReference type="GO" id="GO:0043565">
    <property type="term" value="F:sequence-specific DNA binding"/>
    <property type="evidence" value="ECO:0007669"/>
    <property type="project" value="InterPro"/>
</dbReference>
<dbReference type="KEGG" id="dwi:6647884"/>
<evidence type="ECO:0000256" key="10">
    <source>
        <dbReference type="ARBA" id="ARBA00058654"/>
    </source>
</evidence>
<dbReference type="CDD" id="cd11661">
    <property type="entry name" value="SANT_MTA3_like"/>
    <property type="match status" value="1"/>
</dbReference>
<dbReference type="Pfam" id="PF01426">
    <property type="entry name" value="BAH"/>
    <property type="match status" value="2"/>
</dbReference>
<evidence type="ECO:0000256" key="9">
    <source>
        <dbReference type="ARBA" id="ARBA00023242"/>
    </source>
</evidence>
<comment type="function">
    <text evidence="10">Acts as a component of the histone deacetylase NuRD complex which participates in the remodeling of chromatin. Plays a role in maintenance of the normal epithelial architecture through the repression of SNAI1 transcription in a histone deacetylase-dependent manner, and thus the regulation of E-cadherin levels. Contributes to transcriptional repression by BCL6.</text>
</comment>
<dbReference type="InterPro" id="IPR000679">
    <property type="entry name" value="Znf_GATA"/>
</dbReference>
<dbReference type="Gene3D" id="1.10.10.60">
    <property type="entry name" value="Homeodomain-like"/>
    <property type="match status" value="1"/>
</dbReference>
<dbReference type="Gene3D" id="4.10.1240.50">
    <property type="match status" value="1"/>
</dbReference>
<evidence type="ECO:0000259" key="19">
    <source>
        <dbReference type="PROSITE" id="PS51156"/>
    </source>
</evidence>
<dbReference type="InterPro" id="IPR009057">
    <property type="entry name" value="Homeodomain-like_sf"/>
</dbReference>
<dbReference type="FunCoup" id="B4N9Z6">
    <property type="interactions" value="1453"/>
</dbReference>
<name>B4N9Z6_DROWI</name>
<dbReference type="GO" id="GO:0000122">
    <property type="term" value="P:negative regulation of transcription by RNA polymerase II"/>
    <property type="evidence" value="ECO:0007669"/>
    <property type="project" value="TreeGrafter"/>
</dbReference>
<sequence>MATNMYRVGDYVYVETTPNCPYLIGRIEELNKNQLGNVEAKVQCFYRRRDLPNPLVQLADKHQLATAEDSPLATKLKKTWLRTPVSEEQAAQAVLDPSIAALDEERTSPTNQTGSSGSAASGGNSGGNSNTGSNNNNNNTNNSNSNSSSTGTGSGGTSSGIGDTEKGEALTSKQRYQIKHRELFLSRQVEFIPATQIRGKCSVTLLNETESLQSYLNKDDTFFYCLVFDPNQKTLLADKGEIRVGSRYQCDIPAKLKDITTDERKLEELESLVWTPEHSLTDRKIDQFLVVSRSIGTFARALDCSSSVKQPSLHMSAAAASRDITLFHAMNILHKHEYSIEESMSSLVPSTGPVLCRDEIEDWSASEANLFEEALDKYGKDFNDIRQDFLPWKTLKQIIEYYYMWKTTDRYVQQKRVKAVEAELKLKQVFIPQYNNTGVKGNGANAKVGSSSTGNIYNGTTNGGTDLSNSGKPCESCGTTKSLQWNSVNNGHLTCRLCQNCWDYWRKYGSMKSAHKGDINDGEAKKKGALPVATTPTPTAAAATTPTAVVDLNDEDKISDLTNRQLHRCSIVNCGKEFKLKSHFARHYAQAHGIAISSSSPRPIMKTRTAFYLHTNPMTRVARVICRSIVKPKKAARQSAYAVNALLVKQEFTNRISGKSQAEIKKMLLLKSKDRGSVTKIANRLGAPGNGPHEWLVLTPKDKIPQPLVVSFPKPPKAPDGSLVYDRVPNKSPDVVAVTVEKELSIIPTQATSTIRKRAHEEQPLNGTEVTIVPSGPPAKRPNKDPMPSHCPSPEQFAAMMAASGQPLSRHHLNGKQKIAQMARGGNGRKQVISWMDAPDDVYFRANEAHKKTRKILPAVDLRRAARKPWRTLPIQPMAPEPSKRPIESQIVILD</sequence>
<dbReference type="PROSITE" id="PS00028">
    <property type="entry name" value="ZINC_FINGER_C2H2_1"/>
    <property type="match status" value="1"/>
</dbReference>
<keyword evidence="4" id="KW-0597">Phosphoprotein</keyword>
<dbReference type="PROSITE" id="PS50114">
    <property type="entry name" value="GATA_ZN_FINGER_2"/>
    <property type="match status" value="1"/>
</dbReference>
<evidence type="ECO:0000256" key="7">
    <source>
        <dbReference type="ARBA" id="ARBA00022833"/>
    </source>
</evidence>
<dbReference type="SMART" id="SM00439">
    <property type="entry name" value="BAH"/>
    <property type="match status" value="1"/>
</dbReference>
<dbReference type="SMART" id="SM00401">
    <property type="entry name" value="ZnF_GATA"/>
    <property type="match status" value="1"/>
</dbReference>
<dbReference type="InterPro" id="IPR043151">
    <property type="entry name" value="BAH_sf"/>
</dbReference>
<keyword evidence="8" id="KW-0238">DNA-binding</keyword>
<dbReference type="FunFam" id="2.30.30.490:FF:000012">
    <property type="entry name" value="metastasis-associated protein MTA3 isoform X1"/>
    <property type="match status" value="1"/>
</dbReference>
<gene>
    <name evidence="21" type="primary">Dwil\GK10851</name>
    <name evidence="21" type="ORF">Dwil_GK10851</name>
</gene>
<dbReference type="InterPro" id="IPR017884">
    <property type="entry name" value="SANT_dom"/>
</dbReference>
<dbReference type="PROSITE" id="PS51156">
    <property type="entry name" value="ELM2"/>
    <property type="match status" value="1"/>
</dbReference>
<dbReference type="OMA" id="QEPHGME"/>
<dbReference type="FunFam" id="4.10.1240.50:FF:000001">
    <property type="entry name" value="Metastasis-associated 1 family, member 3"/>
    <property type="match status" value="1"/>
</dbReference>
<evidence type="ECO:0000259" key="20">
    <source>
        <dbReference type="PROSITE" id="PS51293"/>
    </source>
</evidence>
<dbReference type="GO" id="GO:0003714">
    <property type="term" value="F:transcription corepressor activity"/>
    <property type="evidence" value="ECO:0007669"/>
    <property type="project" value="TreeGrafter"/>
</dbReference>
<evidence type="ECO:0000256" key="14">
    <source>
        <dbReference type="PROSITE-ProRule" id="PRU00042"/>
    </source>
</evidence>
<dbReference type="GO" id="GO:0030261">
    <property type="term" value="P:chromosome condensation"/>
    <property type="evidence" value="ECO:0007669"/>
    <property type="project" value="EnsemblMetazoa"/>
</dbReference>
<dbReference type="CDD" id="cd00202">
    <property type="entry name" value="ZnF_GATA"/>
    <property type="match status" value="1"/>
</dbReference>
<dbReference type="SMART" id="SM00717">
    <property type="entry name" value="SANT"/>
    <property type="match status" value="1"/>
</dbReference>
<dbReference type="PROSITE" id="PS50157">
    <property type="entry name" value="ZINC_FINGER_C2H2_2"/>
    <property type="match status" value="1"/>
</dbReference>
<evidence type="ECO:0000259" key="17">
    <source>
        <dbReference type="PROSITE" id="PS50157"/>
    </source>
</evidence>
<dbReference type="PANTHER" id="PTHR10865">
    <property type="entry name" value="METASTASIS-ASSOCIATED PROTEIN AND MESODERM INDUCTION EARLY RESPONSE PROTEIN"/>
    <property type="match status" value="1"/>
</dbReference>
<dbReference type="Pfam" id="PF17226">
    <property type="entry name" value="MTA_R1"/>
    <property type="match status" value="1"/>
</dbReference>
<dbReference type="InParanoid" id="B4N9Z6"/>